<gene>
    <name evidence="6" type="primary">lcp1</name>
    <name evidence="6" type="ORF">GCM10009855_15400</name>
</gene>
<dbReference type="InterPro" id="IPR004474">
    <property type="entry name" value="LytR_CpsA_psr"/>
</dbReference>
<keyword evidence="3" id="KW-0472">Membrane</keyword>
<evidence type="ECO:0000256" key="1">
    <source>
        <dbReference type="ARBA" id="ARBA00006068"/>
    </source>
</evidence>
<sequence>MESRRDGSAEPEDTDADAVSGGRAGEPSTRRSVPTRTGAGTRSRRTSEEIHTRPRRRPRSTDPRSKTDRGARHGARTRTRPSGPPPGSFRAALKLWTTRPIAGIAPKNIGRALIALVTVMTLVVTGLGWAKVRSLNGAVTLLGDLGLGGGDDGAIDILLVGTDSRVDAKGNPLSEQELKWLRVGGDVSTSTDTIVLVRIPTDGSKATAISIPRDAYVDVPGIGMSKINAAYGATKEGVREREVEQGTSEEQAEKDGTKAGRKALIDSVANLTGITVDHYAEVGLLGFALLTDAVGGVDVCLKNAVDEPFSGAKFRAGRQTLNGPKALSFVRQRHDLPRGDLDRITRQQVYMASLAQKILSTQTLTNAGKLQELQDAVSRSVMIDDGWDVLSFAENLKDLTGGNVKFTTIPIEDDQAWSDDGTQSVLKVDPQAVHAFVDRQLGRTSKAGSENPRSDYTVDVVNAGTVDGLASNVMRLLSGLGYQQGATSSKPMNEFDSLIFADSKDNEGAKQLVKDLKAGPIEIREDSSLPEDKLRLVLTNTYNYGLGAVSDTGGDSGSDSGSSAAPSSKRPSPVIKADGDGPVCVN</sequence>
<feature type="region of interest" description="Disordered" evidence="2">
    <location>
        <begin position="1"/>
        <end position="88"/>
    </location>
</feature>
<feature type="compositionally biased region" description="Basic and acidic residues" evidence="2">
    <location>
        <begin position="59"/>
        <end position="71"/>
    </location>
</feature>
<dbReference type="Gene3D" id="3.40.630.190">
    <property type="entry name" value="LCP protein"/>
    <property type="match status" value="1"/>
</dbReference>
<evidence type="ECO:0000259" key="5">
    <source>
        <dbReference type="Pfam" id="PF13399"/>
    </source>
</evidence>
<dbReference type="PANTHER" id="PTHR33392:SF6">
    <property type="entry name" value="POLYISOPRENYL-TEICHOIC ACID--PEPTIDOGLYCAN TEICHOIC ACID TRANSFERASE TAGU"/>
    <property type="match status" value="1"/>
</dbReference>
<dbReference type="Gene3D" id="3.30.70.2390">
    <property type="match status" value="1"/>
</dbReference>
<dbReference type="Pfam" id="PF03816">
    <property type="entry name" value="LytR_cpsA_psr"/>
    <property type="match status" value="1"/>
</dbReference>
<dbReference type="InterPro" id="IPR027381">
    <property type="entry name" value="LytR/CpsA/Psr_C"/>
</dbReference>
<evidence type="ECO:0000256" key="2">
    <source>
        <dbReference type="SAM" id="MobiDB-lite"/>
    </source>
</evidence>
<keyword evidence="7" id="KW-1185">Reference proteome</keyword>
<organism evidence="6 7">
    <name type="scientific">Gordonia cholesterolivorans</name>
    <dbReference type="NCBI Taxonomy" id="559625"/>
    <lineage>
        <taxon>Bacteria</taxon>
        <taxon>Bacillati</taxon>
        <taxon>Actinomycetota</taxon>
        <taxon>Actinomycetes</taxon>
        <taxon>Mycobacteriales</taxon>
        <taxon>Gordoniaceae</taxon>
        <taxon>Gordonia</taxon>
    </lineage>
</organism>
<dbReference type="Proteomes" id="UP001501170">
    <property type="component" value="Unassembled WGS sequence"/>
</dbReference>
<evidence type="ECO:0000256" key="3">
    <source>
        <dbReference type="SAM" id="Phobius"/>
    </source>
</evidence>
<feature type="domain" description="Cell envelope-related transcriptional attenuator" evidence="4">
    <location>
        <begin position="191"/>
        <end position="359"/>
    </location>
</feature>
<dbReference type="PANTHER" id="PTHR33392">
    <property type="entry name" value="POLYISOPRENYL-TEICHOIC ACID--PEPTIDOGLYCAN TEICHOIC ACID TRANSFERASE TAGU"/>
    <property type="match status" value="1"/>
</dbReference>
<feature type="compositionally biased region" description="Low complexity" evidence="2">
    <location>
        <begin position="548"/>
        <end position="573"/>
    </location>
</feature>
<proteinExistence type="inferred from homology"/>
<feature type="transmembrane region" description="Helical" evidence="3">
    <location>
        <begin position="109"/>
        <end position="130"/>
    </location>
</feature>
<dbReference type="NCBIfam" id="TIGR00350">
    <property type="entry name" value="lytR_cpsA_psr"/>
    <property type="match status" value="1"/>
</dbReference>
<dbReference type="Pfam" id="PF13399">
    <property type="entry name" value="LytR_C"/>
    <property type="match status" value="1"/>
</dbReference>
<name>A0ABP5UGJ4_9ACTN</name>
<dbReference type="RefSeq" id="WP_346075766.1">
    <property type="nucleotide sequence ID" value="NZ_BAAARB010000006.1"/>
</dbReference>
<dbReference type="EMBL" id="BAAARB010000006">
    <property type="protein sequence ID" value="GAA2376940.1"/>
    <property type="molecule type" value="Genomic_DNA"/>
</dbReference>
<evidence type="ECO:0000259" key="4">
    <source>
        <dbReference type="Pfam" id="PF03816"/>
    </source>
</evidence>
<dbReference type="InterPro" id="IPR050922">
    <property type="entry name" value="LytR/CpsA/Psr_CW_biosynth"/>
</dbReference>
<feature type="region of interest" description="Disordered" evidence="2">
    <location>
        <begin position="548"/>
        <end position="586"/>
    </location>
</feature>
<feature type="domain" description="LytR/CpsA/Psr regulator C-terminal" evidence="5">
    <location>
        <begin position="455"/>
        <end position="542"/>
    </location>
</feature>
<feature type="region of interest" description="Disordered" evidence="2">
    <location>
        <begin position="238"/>
        <end position="258"/>
    </location>
</feature>
<accession>A0ABP5UGJ4</accession>
<protein>
    <submittedName>
        <fullName evidence="6">Phosphotransferase Lcp1</fullName>
    </submittedName>
</protein>
<keyword evidence="3" id="KW-0812">Transmembrane</keyword>
<reference evidence="7" key="1">
    <citation type="journal article" date="2019" name="Int. J. Syst. Evol. Microbiol.">
        <title>The Global Catalogue of Microorganisms (GCM) 10K type strain sequencing project: providing services to taxonomists for standard genome sequencing and annotation.</title>
        <authorList>
            <consortium name="The Broad Institute Genomics Platform"/>
            <consortium name="The Broad Institute Genome Sequencing Center for Infectious Disease"/>
            <person name="Wu L."/>
            <person name="Ma J."/>
        </authorList>
    </citation>
    <scope>NUCLEOTIDE SEQUENCE [LARGE SCALE GENOMIC DNA]</scope>
    <source>
        <strain evidence="7">JCM 16227</strain>
    </source>
</reference>
<comment type="caution">
    <text evidence="6">The sequence shown here is derived from an EMBL/GenBank/DDBJ whole genome shotgun (WGS) entry which is preliminary data.</text>
</comment>
<evidence type="ECO:0000313" key="7">
    <source>
        <dbReference type="Proteomes" id="UP001501170"/>
    </source>
</evidence>
<keyword evidence="3" id="KW-1133">Transmembrane helix</keyword>
<evidence type="ECO:0000313" key="6">
    <source>
        <dbReference type="EMBL" id="GAA2376940.1"/>
    </source>
</evidence>
<comment type="similarity">
    <text evidence="1">Belongs to the LytR/CpsA/Psr (LCP) family.</text>
</comment>